<evidence type="ECO:0000313" key="8">
    <source>
        <dbReference type="EMBL" id="ORY70245.1"/>
    </source>
</evidence>
<evidence type="ECO:0000313" key="9">
    <source>
        <dbReference type="Proteomes" id="UP000193689"/>
    </source>
</evidence>
<dbReference type="EMBL" id="MCFJ01000002">
    <property type="protein sequence ID" value="ORY70245.1"/>
    <property type="molecule type" value="Genomic_DNA"/>
</dbReference>
<name>A0A1Y2EHI5_9PEZI</name>
<keyword evidence="9" id="KW-1185">Reference proteome</keyword>
<dbReference type="InterPro" id="IPR044086">
    <property type="entry name" value="LUC3-like"/>
</dbReference>
<dbReference type="STRING" id="1141098.A0A1Y2EHI5"/>
<reference evidence="8 9" key="1">
    <citation type="submission" date="2016-07" db="EMBL/GenBank/DDBJ databases">
        <title>Pervasive Adenine N6-methylation of Active Genes in Fungi.</title>
        <authorList>
            <consortium name="DOE Joint Genome Institute"/>
            <person name="Mondo S.J."/>
            <person name="Dannebaum R.O."/>
            <person name="Kuo R.C."/>
            <person name="Labutti K."/>
            <person name="Haridas S."/>
            <person name="Kuo A."/>
            <person name="Salamov A."/>
            <person name="Ahrendt S.R."/>
            <person name="Lipzen A."/>
            <person name="Sullivan W."/>
            <person name="Andreopoulos W.B."/>
            <person name="Clum A."/>
            <person name="Lindquist E."/>
            <person name="Daum C."/>
            <person name="Ramamoorthy G.K."/>
            <person name="Gryganskyi A."/>
            <person name="Culley D."/>
            <person name="Magnuson J.K."/>
            <person name="James T.Y."/>
            <person name="O'Malley M.A."/>
            <person name="Stajich J.E."/>
            <person name="Spatafora J.W."/>
            <person name="Visel A."/>
            <person name="Grigoriev I.V."/>
        </authorList>
    </citation>
    <scope>NUCLEOTIDE SEQUENCE [LARGE SCALE GENOMIC DNA]</scope>
    <source>
        <strain evidence="8 9">CBS 129021</strain>
    </source>
</reference>
<dbReference type="InterPro" id="IPR016160">
    <property type="entry name" value="Ald_DH_CS_CYS"/>
</dbReference>
<keyword evidence="2 6" id="KW-0560">Oxidoreductase</keyword>
<dbReference type="GeneID" id="63775654"/>
<accession>A0A1Y2EHI5</accession>
<evidence type="ECO:0000256" key="1">
    <source>
        <dbReference type="ARBA" id="ARBA00009986"/>
    </source>
</evidence>
<dbReference type="FunFam" id="3.40.309.10:FF:000009">
    <property type="entry name" value="Aldehyde dehydrogenase A"/>
    <property type="match status" value="1"/>
</dbReference>
<gene>
    <name evidence="8" type="ORF">BCR38DRAFT_421511</name>
</gene>
<dbReference type="InterPro" id="IPR016161">
    <property type="entry name" value="Ald_DH/histidinol_DH"/>
</dbReference>
<dbReference type="GO" id="GO:0004029">
    <property type="term" value="F:aldehyde dehydrogenase (NAD+) activity"/>
    <property type="evidence" value="ECO:0007669"/>
    <property type="project" value="UniProtKB-EC"/>
</dbReference>
<dbReference type="InterPro" id="IPR015590">
    <property type="entry name" value="Aldehyde_DH_dom"/>
</dbReference>
<evidence type="ECO:0000259" key="7">
    <source>
        <dbReference type="Pfam" id="PF00171"/>
    </source>
</evidence>
<sequence>MAADGITNRTTSLCFTKFQNVIDGKLVGTEKTRCSVNPSTLKDLPPVPVSTPADVDRAVEVAKKAQESWAEVPWTERRKAIHAFAAALESQIDDFSQMLTKEQGKPLGFANFEMQITLNCLRELANFPETEETIEETDDKKVIARYIPLGVVVGIVPWNFPIQLASVKLASALITGNTFILKSSPFTPYCSLKMAELAIPFFPPGVFQCLSGDDDLGPWLTAHPGVNKVTFTGSIATGKRVMESCSKTLKRVTLELGGNDPAIVCSDVDVVEVAPEIAGLALINSGQVCCAIKRVFVHESIYEALLKAMVEYAKGLNVGDGFQEGVWLGPVNNRLQYDRVKNLLEDIERTRLTVALGSTKVSTMGNGYFITPTIIDNPPDNSRIVVEEPFGPVFPVLKWSDEAEVIKRANDSDMGLGASVWTKDLVQAERIARKLQVGSVWINNHMAGQANAPFGGHKQSGVGVEYGEAGLKGYCDVQTLFLKK</sequence>
<evidence type="ECO:0000256" key="3">
    <source>
        <dbReference type="ARBA" id="ARBA00024226"/>
    </source>
</evidence>
<dbReference type="PROSITE" id="PS00687">
    <property type="entry name" value="ALDEHYDE_DEHYDR_GLU"/>
    <property type="match status" value="1"/>
</dbReference>
<dbReference type="InParanoid" id="A0A1Y2EHI5"/>
<feature type="domain" description="Aldehyde dehydrogenase" evidence="7">
    <location>
        <begin position="32"/>
        <end position="479"/>
    </location>
</feature>
<evidence type="ECO:0000256" key="2">
    <source>
        <dbReference type="ARBA" id="ARBA00023002"/>
    </source>
</evidence>
<dbReference type="InterPro" id="IPR016162">
    <property type="entry name" value="Ald_DH_N"/>
</dbReference>
<dbReference type="PANTHER" id="PTHR11699">
    <property type="entry name" value="ALDEHYDE DEHYDROGENASE-RELATED"/>
    <property type="match status" value="1"/>
</dbReference>
<feature type="active site" evidence="5">
    <location>
        <position position="255"/>
    </location>
</feature>
<dbReference type="FunFam" id="3.40.605.10:FF:000007">
    <property type="entry name" value="NAD/NADP-dependent betaine aldehyde dehydrogenase"/>
    <property type="match status" value="1"/>
</dbReference>
<proteinExistence type="inferred from homology"/>
<dbReference type="OrthoDB" id="310895at2759"/>
<dbReference type="AlphaFoldDB" id="A0A1Y2EHI5"/>
<protein>
    <recommendedName>
        <fullName evidence="3">aldehyde dehydrogenase (NAD(+))</fullName>
        <ecNumber evidence="3">1.2.1.3</ecNumber>
    </recommendedName>
</protein>
<organism evidence="8 9">
    <name type="scientific">Pseudomassariella vexata</name>
    <dbReference type="NCBI Taxonomy" id="1141098"/>
    <lineage>
        <taxon>Eukaryota</taxon>
        <taxon>Fungi</taxon>
        <taxon>Dikarya</taxon>
        <taxon>Ascomycota</taxon>
        <taxon>Pezizomycotina</taxon>
        <taxon>Sordariomycetes</taxon>
        <taxon>Xylariomycetidae</taxon>
        <taxon>Amphisphaeriales</taxon>
        <taxon>Pseudomassariaceae</taxon>
        <taxon>Pseudomassariella</taxon>
    </lineage>
</organism>
<dbReference type="RefSeq" id="XP_040720195.1">
    <property type="nucleotide sequence ID" value="XM_040859442.1"/>
</dbReference>
<comment type="caution">
    <text evidence="8">The sequence shown here is derived from an EMBL/GenBank/DDBJ whole genome shotgun (WGS) entry which is preliminary data.</text>
</comment>
<dbReference type="CDD" id="cd07106">
    <property type="entry name" value="ALDH_AldA-AAD23400"/>
    <property type="match status" value="1"/>
</dbReference>
<evidence type="ECO:0000256" key="4">
    <source>
        <dbReference type="ARBA" id="ARBA00049194"/>
    </source>
</evidence>
<comment type="similarity">
    <text evidence="1 6">Belongs to the aldehyde dehydrogenase family.</text>
</comment>
<dbReference type="InterPro" id="IPR029510">
    <property type="entry name" value="Ald_DH_CS_GLU"/>
</dbReference>
<dbReference type="InterPro" id="IPR016163">
    <property type="entry name" value="Ald_DH_C"/>
</dbReference>
<evidence type="ECO:0000256" key="6">
    <source>
        <dbReference type="RuleBase" id="RU003345"/>
    </source>
</evidence>
<dbReference type="SUPFAM" id="SSF53720">
    <property type="entry name" value="ALDH-like"/>
    <property type="match status" value="1"/>
</dbReference>
<evidence type="ECO:0000256" key="5">
    <source>
        <dbReference type="PROSITE-ProRule" id="PRU10007"/>
    </source>
</evidence>
<comment type="catalytic activity">
    <reaction evidence="4">
        <text>an aldehyde + NAD(+) + H2O = a carboxylate + NADH + 2 H(+)</text>
        <dbReference type="Rhea" id="RHEA:16185"/>
        <dbReference type="ChEBI" id="CHEBI:15377"/>
        <dbReference type="ChEBI" id="CHEBI:15378"/>
        <dbReference type="ChEBI" id="CHEBI:17478"/>
        <dbReference type="ChEBI" id="CHEBI:29067"/>
        <dbReference type="ChEBI" id="CHEBI:57540"/>
        <dbReference type="ChEBI" id="CHEBI:57945"/>
        <dbReference type="EC" id="1.2.1.3"/>
    </reaction>
</comment>
<dbReference type="Proteomes" id="UP000193689">
    <property type="component" value="Unassembled WGS sequence"/>
</dbReference>
<dbReference type="Pfam" id="PF00171">
    <property type="entry name" value="Aldedh"/>
    <property type="match status" value="1"/>
</dbReference>
<dbReference type="Gene3D" id="3.40.605.10">
    <property type="entry name" value="Aldehyde Dehydrogenase, Chain A, domain 1"/>
    <property type="match status" value="1"/>
</dbReference>
<dbReference type="Gene3D" id="3.40.309.10">
    <property type="entry name" value="Aldehyde Dehydrogenase, Chain A, domain 2"/>
    <property type="match status" value="1"/>
</dbReference>
<dbReference type="PROSITE" id="PS00070">
    <property type="entry name" value="ALDEHYDE_DEHYDR_CYS"/>
    <property type="match status" value="1"/>
</dbReference>
<dbReference type="EC" id="1.2.1.3" evidence="3"/>